<accession>A0A060RYN1</accession>
<feature type="region of interest" description="Disordered" evidence="1">
    <location>
        <begin position="519"/>
        <end position="541"/>
    </location>
</feature>
<feature type="compositionally biased region" description="Low complexity" evidence="1">
    <location>
        <begin position="525"/>
        <end position="541"/>
    </location>
</feature>
<feature type="region of interest" description="Disordered" evidence="1">
    <location>
        <begin position="383"/>
        <end position="462"/>
    </location>
</feature>
<dbReference type="EMBL" id="HG810771">
    <property type="protein sequence ID" value="CDO64596.1"/>
    <property type="molecule type" value="Genomic_DNA"/>
</dbReference>
<organism evidence="4 5">
    <name type="scientific">Plasmodium reichenowi</name>
    <dbReference type="NCBI Taxonomy" id="5854"/>
    <lineage>
        <taxon>Eukaryota</taxon>
        <taxon>Sar</taxon>
        <taxon>Alveolata</taxon>
        <taxon>Apicomplexa</taxon>
        <taxon>Aconoidasida</taxon>
        <taxon>Haemosporida</taxon>
        <taxon>Plasmodiidae</taxon>
        <taxon>Plasmodium</taxon>
        <taxon>Plasmodium (Laverania)</taxon>
    </lineage>
</organism>
<dbReference type="InterPro" id="IPR044885">
    <property type="entry name" value="PRESA_N_sf"/>
</dbReference>
<dbReference type="InterPro" id="IPR006526">
    <property type="entry name" value="Export_prot_PHISTa/b/c"/>
</dbReference>
<feature type="domain" description="Plasmodium RESA N-terminal" evidence="3">
    <location>
        <begin position="662"/>
        <end position="786"/>
    </location>
</feature>
<evidence type="ECO:0000313" key="5">
    <source>
        <dbReference type="Proteomes" id="UP000027581"/>
    </source>
</evidence>
<feature type="compositionally biased region" description="Polar residues" evidence="1">
    <location>
        <begin position="431"/>
        <end position="444"/>
    </location>
</feature>
<evidence type="ECO:0000313" key="4">
    <source>
        <dbReference type="EMBL" id="CDO64596.1"/>
    </source>
</evidence>
<keyword evidence="2" id="KW-0812">Transmembrane</keyword>
<gene>
    <name evidence="4" type="ORF">PRCDC_1015900</name>
</gene>
<feature type="region of interest" description="Disordered" evidence="1">
    <location>
        <begin position="331"/>
        <end position="352"/>
    </location>
</feature>
<dbReference type="PANTHER" id="PTHR36193:SF23">
    <property type="entry name" value="PHISTB DOMAIN-CONTAINING RESA-LIKE PROTEIN 1"/>
    <property type="match status" value="1"/>
</dbReference>
<dbReference type="Pfam" id="PF09687">
    <property type="entry name" value="PRESAN"/>
    <property type="match status" value="1"/>
</dbReference>
<feature type="compositionally biased region" description="Basic and acidic residues" evidence="1">
    <location>
        <begin position="446"/>
        <end position="458"/>
    </location>
</feature>
<protein>
    <recommendedName>
        <fullName evidence="3">Plasmodium RESA N-terminal domain-containing protein</fullName>
    </recommendedName>
</protein>
<keyword evidence="2" id="KW-0472">Membrane</keyword>
<dbReference type="Proteomes" id="UP000027581">
    <property type="component" value="Unassembled WGS sequence"/>
</dbReference>
<sequence length="816" mass="98085">MKICKNILFLNLKNLSIIKGKKRKEKITCQFPKYIGIDNNKRCIINLMLYKIFKGYILLLLCVIIILKNEYIYEDSYIKLLSQYNHIFTRILSEINLKGEHNGKRKNSNINTGMNRSDIKTKNMDNTNIKSSNMNNINANATSSNNIMLNNFPTFNEIENNNKNDIHNNIFYSFYNNKNDNNEINDGNNILSFNDYIWKKHVQMNKTNLNSDLDIITKKLESFTLRDYKQFGNTTINYDYCYDNRFSTSSKGDKSNNMNYERNDHFVEHQNVGVDEMTCGTTKGTDDLRHHNSNTTDYSGYNTDELDEETGDENCEAYKKIEKYKRYNRYKRNKERKRTSENTTNNKNISHRNDRIGNEKISHRNDRMGIKNISHRNDRMGNEKISHRNDRMGNKNISHRNDRMGNKNISHRNDRMGNKNISHRNDRMGNENISHGNNRSNIKNGLNDEDRQNKEHKINNVQKRNGFFKEHMAYESDDLFKKNGHPFNENSQKCYRCRKEKNHVRKHNEETNIKLKTEHKTYKESSYSSITNSDSNDSTNSSISELYSYRNRKIKNINEDKSFSEEQTTMNKYFKHNKQKDLGSSYHSQSLNGYDDYQDEKIFEKIPKKKNQNRNNISSKKTNTEIKVEEVKYNEIVFEEFEDEVLEDNLMNLKQYEYHRTLSEEKFYKMIDTLGDVLCNKDMLYIFNFINSFERKKYLIMQEDFNIYCEWYSSVNKIPVNVKQKYMIKIAFYQTKDYIDLESIFYYNFYSFINRTYVIHKQDFILKLNEIKTIWKNYRLEKMEYWKKYLSSKFKKYKRNEYIRRTYIKYSDLFFP</sequence>
<dbReference type="AlphaFoldDB" id="A0A060RYN1"/>
<evidence type="ECO:0000256" key="2">
    <source>
        <dbReference type="SAM" id="Phobius"/>
    </source>
</evidence>
<evidence type="ECO:0000256" key="1">
    <source>
        <dbReference type="SAM" id="MobiDB-lite"/>
    </source>
</evidence>
<reference evidence="4" key="2">
    <citation type="submission" date="2014-05" db="EMBL/GenBank/DDBJ databases">
        <title>The genome sequences of chimpanzee malaria parasites reveal the path to human adaptation.</title>
        <authorList>
            <person name="Otto T.D."/>
            <person name="Rayner J.C."/>
            <person name="Boehme U."/>
            <person name="Pain A."/>
            <person name="Spottiswoode N."/>
            <person name="Sanders M."/>
            <person name="Quail M."/>
            <person name="Ollomo B."/>
            <person name="Renaud F."/>
            <person name="Thomas A.W."/>
            <person name="Prugnolle F."/>
            <person name="Conway D.J."/>
            <person name="Newbold C."/>
            <person name="Berriman M."/>
        </authorList>
    </citation>
    <scope>NUCLEOTIDE SEQUENCE [LARGE SCALE GENOMIC DNA]</scope>
    <source>
        <strain evidence="4">CDC</strain>
    </source>
</reference>
<reference evidence="4" key="1">
    <citation type="submission" date="2014-01" db="EMBL/GenBank/DDBJ databases">
        <authorList>
            <person name="Aslett M."/>
        </authorList>
    </citation>
    <scope>NUCLEOTIDE SEQUENCE</scope>
    <source>
        <strain evidence="4">CDC</strain>
    </source>
</reference>
<dbReference type="VEuPathDB" id="PlasmoDB:PRCDC_1015900"/>
<feature type="compositionally biased region" description="Basic and acidic residues" evidence="1">
    <location>
        <begin position="383"/>
        <end position="429"/>
    </location>
</feature>
<proteinExistence type="predicted"/>
<dbReference type="NCBIfam" id="TIGR01639">
    <property type="entry name" value="P_fal_TIGR01639"/>
    <property type="match status" value="1"/>
</dbReference>
<keyword evidence="5" id="KW-1185">Reference proteome</keyword>
<dbReference type="Gene3D" id="6.10.280.180">
    <property type="entry name" value="Plasmodium RESA, N-terminal helical domain"/>
    <property type="match status" value="1"/>
</dbReference>
<feature type="transmembrane region" description="Helical" evidence="2">
    <location>
        <begin position="48"/>
        <end position="67"/>
    </location>
</feature>
<evidence type="ECO:0000259" key="3">
    <source>
        <dbReference type="Pfam" id="PF09687"/>
    </source>
</evidence>
<dbReference type="PhylomeDB" id="A0A060RYN1"/>
<dbReference type="InterPro" id="IPR019111">
    <property type="entry name" value="PRESA_N"/>
</dbReference>
<dbReference type="VEuPathDB" id="PlasmoDB:PRG01_1015000"/>
<name>A0A060RYN1_PLARE</name>
<keyword evidence="2" id="KW-1133">Transmembrane helix</keyword>
<dbReference type="PANTHER" id="PTHR36193">
    <property type="entry name" value="PHISTB DOMAIN-CONTAINING RESA-LIKE PROTEIN 1"/>
    <property type="match status" value="1"/>
</dbReference>